<organism evidence="2 3">
    <name type="scientific">Streptomyces monashensis</name>
    <dbReference type="NCBI Taxonomy" id="1678012"/>
    <lineage>
        <taxon>Bacteria</taxon>
        <taxon>Bacillati</taxon>
        <taxon>Actinomycetota</taxon>
        <taxon>Actinomycetes</taxon>
        <taxon>Kitasatosporales</taxon>
        <taxon>Streptomycetaceae</taxon>
        <taxon>Streptomyces</taxon>
    </lineage>
</organism>
<reference evidence="2 3" key="1">
    <citation type="submission" date="2016-10" db="EMBL/GenBank/DDBJ databases">
        <title>Genome sequence of Streptomyces sp. MUSC 1.</title>
        <authorList>
            <person name="Lee L.-H."/>
            <person name="Ser H.-L."/>
            <person name="Law J.W.-F."/>
        </authorList>
    </citation>
    <scope>NUCLEOTIDE SEQUENCE [LARGE SCALE GENOMIC DNA]</scope>
    <source>
        <strain evidence="2 3">MUSC 1</strain>
    </source>
</reference>
<proteinExistence type="predicted"/>
<evidence type="ECO:0000313" key="2">
    <source>
        <dbReference type="EMBL" id="OIJ94003.1"/>
    </source>
</evidence>
<dbReference type="RefSeq" id="WP_071385281.1">
    <property type="nucleotide sequence ID" value="NZ_MLYO01000072.1"/>
</dbReference>
<dbReference type="SUPFAM" id="SSF55729">
    <property type="entry name" value="Acyl-CoA N-acyltransferases (Nat)"/>
    <property type="match status" value="1"/>
</dbReference>
<gene>
    <name evidence="2" type="ORF">BIV23_36635</name>
</gene>
<dbReference type="PROSITE" id="PS51186">
    <property type="entry name" value="GNAT"/>
    <property type="match status" value="1"/>
</dbReference>
<keyword evidence="3" id="KW-1185">Reference proteome</keyword>
<dbReference type="InterPro" id="IPR000182">
    <property type="entry name" value="GNAT_dom"/>
</dbReference>
<evidence type="ECO:0000313" key="3">
    <source>
        <dbReference type="Proteomes" id="UP000179642"/>
    </source>
</evidence>
<dbReference type="OrthoDB" id="164800at2"/>
<dbReference type="AlphaFoldDB" id="A0A1S2PJV7"/>
<protein>
    <submittedName>
        <fullName evidence="2">GNAT family N-acetyltransferase</fullName>
    </submittedName>
</protein>
<comment type="caution">
    <text evidence="2">The sequence shown here is derived from an EMBL/GenBank/DDBJ whole genome shotgun (WGS) entry which is preliminary data.</text>
</comment>
<accession>A0A1S2PJV7</accession>
<evidence type="ECO:0000259" key="1">
    <source>
        <dbReference type="PROSITE" id="PS51186"/>
    </source>
</evidence>
<feature type="domain" description="N-acetyltransferase" evidence="1">
    <location>
        <begin position="123"/>
        <end position="258"/>
    </location>
</feature>
<dbReference type="EMBL" id="MLYO01000072">
    <property type="protein sequence ID" value="OIJ94003.1"/>
    <property type="molecule type" value="Genomic_DNA"/>
</dbReference>
<keyword evidence="2" id="KW-0808">Transferase</keyword>
<dbReference type="GO" id="GO:0016747">
    <property type="term" value="F:acyltransferase activity, transferring groups other than amino-acyl groups"/>
    <property type="evidence" value="ECO:0007669"/>
    <property type="project" value="InterPro"/>
</dbReference>
<dbReference type="Gene3D" id="3.40.630.30">
    <property type="match status" value="1"/>
</dbReference>
<dbReference type="InterPro" id="IPR016181">
    <property type="entry name" value="Acyl_CoA_acyltransferase"/>
</dbReference>
<dbReference type="Proteomes" id="UP000179642">
    <property type="component" value="Unassembled WGS sequence"/>
</dbReference>
<sequence length="258" mass="27790">MDHTEVLALYDRDVRERARPDGPGVRVERAGAVVRQIADAQGWNGVLWSDLDETGADRAVRDQIAHFTSLGRDFEWKLYGHDRPADLGDRLTAAGFQAEPEETLLVAETARLALDAEPPAGVRLVEAVDEAGIALVVDVHEKAFGTDGTRLRHQLLARLAADPGTVVAVAALAGDEPVSAGRMELVPGTAFAGLWGGGTVEAWRGRGLYRALVAHRARVAAAHGYRFLQVDASPMSRPILQRLGFHALSTTTPYLYGS</sequence>
<name>A0A1S2PJV7_9ACTN</name>